<gene>
    <name evidence="1" type="ORF">CAOG_009298</name>
    <name evidence="2" type="ORF">CAOG_009299</name>
</gene>
<organism evidence="2 3">
    <name type="scientific">Capsaspora owczarzaki (strain ATCC 30864)</name>
    <dbReference type="NCBI Taxonomy" id="595528"/>
    <lineage>
        <taxon>Eukaryota</taxon>
        <taxon>Filasterea</taxon>
        <taxon>Capsaspora</taxon>
    </lineage>
</organism>
<evidence type="ECO:0008006" key="4">
    <source>
        <dbReference type="Google" id="ProtNLM"/>
    </source>
</evidence>
<name>A0A0D2WIF0_CAPO3</name>
<reference evidence="2" key="1">
    <citation type="submission" date="2011-02" db="EMBL/GenBank/DDBJ databases">
        <title>The Genome Sequence of Capsaspora owczarzaki ATCC 30864.</title>
        <authorList>
            <consortium name="The Broad Institute Genome Sequencing Platform"/>
            <person name="Russ C."/>
            <person name="Cuomo C."/>
            <person name="Burger G."/>
            <person name="Gray M.W."/>
            <person name="Holland P.W.H."/>
            <person name="King N."/>
            <person name="Lang F.B.F."/>
            <person name="Roger A.J."/>
            <person name="Ruiz-Trillo I."/>
            <person name="Young S.K."/>
            <person name="Zeng Q."/>
            <person name="Gargeya S."/>
            <person name="Alvarado L."/>
            <person name="Berlin A."/>
            <person name="Chapman S.B."/>
            <person name="Chen Z."/>
            <person name="Freedman E."/>
            <person name="Gellesch M."/>
            <person name="Goldberg J."/>
            <person name="Griggs A."/>
            <person name="Gujja S."/>
            <person name="Heilman E."/>
            <person name="Heiman D."/>
            <person name="Howarth C."/>
            <person name="Mehta T."/>
            <person name="Neiman D."/>
            <person name="Pearson M."/>
            <person name="Roberts A."/>
            <person name="Saif S."/>
            <person name="Shea T."/>
            <person name="Shenoy N."/>
            <person name="Sisk P."/>
            <person name="Stolte C."/>
            <person name="Sykes S."/>
            <person name="White J."/>
            <person name="Yandava C."/>
            <person name="Haas B."/>
            <person name="Nusbaum C."/>
            <person name="Birren B."/>
        </authorList>
    </citation>
    <scope>NUCLEOTIDE SEQUENCE</scope>
    <source>
        <strain evidence="2">ATCC 30864</strain>
    </source>
</reference>
<dbReference type="EMBL" id="KE346360">
    <property type="protein sequence ID" value="KJE88786.1"/>
    <property type="molecule type" value="Genomic_DNA"/>
</dbReference>
<dbReference type="AlphaFoldDB" id="A0A0D2WIF0"/>
<evidence type="ECO:0000313" key="3">
    <source>
        <dbReference type="Proteomes" id="UP000008743"/>
    </source>
</evidence>
<proteinExistence type="predicted"/>
<dbReference type="Proteomes" id="UP000008743">
    <property type="component" value="Unassembled WGS sequence"/>
</dbReference>
<dbReference type="Gene3D" id="1.10.510.10">
    <property type="entry name" value="Transferase(Phosphotransferase) domain 1"/>
    <property type="match status" value="1"/>
</dbReference>
<keyword evidence="3" id="KW-1185">Reference proteome</keyword>
<evidence type="ECO:0000313" key="1">
    <source>
        <dbReference type="EMBL" id="KJE88786.1"/>
    </source>
</evidence>
<dbReference type="EMBL" id="KE346360">
    <property type="protein sequence ID" value="KJE88788.1"/>
    <property type="molecule type" value="Genomic_DNA"/>
</dbReference>
<evidence type="ECO:0000313" key="2">
    <source>
        <dbReference type="EMBL" id="KJE88788.1"/>
    </source>
</evidence>
<accession>A0A0D2WIF0</accession>
<sequence length="96" mass="10414">MSSSPFAKPAASNEVFSMALHAVFAHAVKPGTKLKTDTRKAVKNQKFMAMLDSTLQLADEAEQQSISEFVTLALECLDEAADERPSFGRLLAALEL</sequence>
<protein>
    <recommendedName>
        <fullName evidence="4">Serine-threonine/tyrosine-protein kinase catalytic domain-containing protein</fullName>
    </recommendedName>
</protein>
<dbReference type="InParanoid" id="A0A0D2WIF0"/>
<reference evidence="3" key="2">
    <citation type="submission" date="2011-02" db="EMBL/GenBank/DDBJ databases">
        <title>The Genome Sequence of Capsaspora owczarzaki ATCC 30864.</title>
        <authorList>
            <person name="Russ C."/>
            <person name="Cuomo C."/>
            <person name="Burger G."/>
            <person name="Gray M.W."/>
            <person name="Holland P.W.H."/>
            <person name="King N."/>
            <person name="Lang F.B.F."/>
            <person name="Roger A.J."/>
            <person name="Ruiz-Trillo I."/>
            <person name="Young S.K."/>
            <person name="Zeng Q."/>
            <person name="Gargeya S."/>
            <person name="Alvarado L."/>
            <person name="Berlin A."/>
            <person name="Chapman S.B."/>
            <person name="Chen Z."/>
            <person name="Freedman E."/>
            <person name="Gellesch M."/>
            <person name="Goldberg J."/>
            <person name="Griggs A."/>
            <person name="Gujja S."/>
            <person name="Heilman E."/>
            <person name="Heiman D."/>
            <person name="Howarth C."/>
            <person name="Mehta T."/>
            <person name="Neiman D."/>
            <person name="Pearson M."/>
            <person name="Roberts A."/>
            <person name="Saif S."/>
            <person name="Shea T."/>
            <person name="Shenoy N."/>
            <person name="Sisk P."/>
            <person name="Stolte C."/>
            <person name="Sykes S."/>
            <person name="White J."/>
            <person name="Yandava C."/>
            <person name="Haas B."/>
            <person name="Nusbaum C."/>
            <person name="Birren B."/>
        </authorList>
    </citation>
    <scope>NUCLEOTIDE SEQUENCE</scope>
    <source>
        <strain evidence="3">ATCC 30864</strain>
    </source>
</reference>